<dbReference type="InterPro" id="IPR011059">
    <property type="entry name" value="Metal-dep_hydrolase_composite"/>
</dbReference>
<protein>
    <submittedName>
        <fullName evidence="5">Amidohydrolase/deacetylase family metallohydrolase</fullName>
    </submittedName>
</protein>
<keyword evidence="3" id="KW-0732">Signal</keyword>
<dbReference type="KEGG" id="sgrg:L0C25_05925"/>
<dbReference type="PROSITE" id="PS51318">
    <property type="entry name" value="TAT"/>
    <property type="match status" value="1"/>
</dbReference>
<sequence>MTNRRSATAILGAAALLTVTGAAATNGAVANDAKATTSAEPAYELLIDDGHVIDPKNGTDEVMDVAVEDGKIAAVSEQIDPAEAAQTVDASGMYVTPGLIDMHAHMFTGPNDAYAAGKLAVAPDGFTFRSGVTTAVDAGSPGWRNIDRYRAQVIDRSKTRILSFLNIVGHGMAGANYEQNLNDMRVKPTARAARENSDVIVGIKTAHFEGPEWAPVERSVKAGDIAGVPVMVDFGANLPERPIDELLTKKLRPGDVYAHMYSGLRGELTPDGKVNPGMIEGRERGVKFEVGDGGGSFAWDVAVPAMEQGFEPDIISTDLHIESMNSGMKDLSNVMSKLLTLGMPLPDVIEASTWEPAQTIGRTELGNLSEGAPADVAVFSLDEGEFGYVDSFGLRLDGDEKLTAQLTLREGEVAWDLNGIAAQEWTPDHD</sequence>
<feature type="binding site" description="via carbamate group" evidence="1">
    <location>
        <position position="204"/>
    </location>
    <ligand>
        <name>Zn(2+)</name>
        <dbReference type="ChEBI" id="CHEBI:29105"/>
        <label>1</label>
    </ligand>
</feature>
<dbReference type="InterPro" id="IPR006311">
    <property type="entry name" value="TAT_signal"/>
</dbReference>
<name>A0AA46TJR7_9ACTN</name>
<dbReference type="EMBL" id="CP094970">
    <property type="protein sequence ID" value="UYM06607.1"/>
    <property type="molecule type" value="Genomic_DNA"/>
</dbReference>
<evidence type="ECO:0000259" key="4">
    <source>
        <dbReference type="Pfam" id="PF01979"/>
    </source>
</evidence>
<dbReference type="InterPro" id="IPR020043">
    <property type="entry name" value="Deacetylase_Atu3266-like"/>
</dbReference>
<dbReference type="Pfam" id="PF01979">
    <property type="entry name" value="Amidohydro_1"/>
    <property type="match status" value="1"/>
</dbReference>
<feature type="binding site" evidence="1">
    <location>
        <position position="318"/>
    </location>
    <ligand>
        <name>Zn(2+)</name>
        <dbReference type="ChEBI" id="CHEBI:29105"/>
        <label>1</label>
    </ligand>
</feature>
<proteinExistence type="predicted"/>
<feature type="binding site" evidence="1">
    <location>
        <position position="105"/>
    </location>
    <ligand>
        <name>Zn(2+)</name>
        <dbReference type="ChEBI" id="CHEBI:29105"/>
        <label>1</label>
    </ligand>
</feature>
<dbReference type="RefSeq" id="WP_271635516.1">
    <property type="nucleotide sequence ID" value="NZ_CP094970.1"/>
</dbReference>
<dbReference type="PANTHER" id="PTHR42717">
    <property type="entry name" value="DIHYDROOROTASE-RELATED"/>
    <property type="match status" value="1"/>
</dbReference>
<dbReference type="GO" id="GO:0019213">
    <property type="term" value="F:deacetylase activity"/>
    <property type="evidence" value="ECO:0007669"/>
    <property type="project" value="InterPro"/>
</dbReference>
<feature type="chain" id="PRO_5041417425" evidence="3">
    <location>
        <begin position="25"/>
        <end position="430"/>
    </location>
</feature>
<reference evidence="5" key="1">
    <citation type="submission" date="2022-01" db="EMBL/GenBank/DDBJ databases">
        <title>Nocardioidaceae gen. sp. A5X3R13.</title>
        <authorList>
            <person name="Lopez Marin M.A."/>
            <person name="Uhlik O."/>
        </authorList>
    </citation>
    <scope>NUCLEOTIDE SEQUENCE</scope>
    <source>
        <strain evidence="5">A5X3R13</strain>
    </source>
</reference>
<feature type="binding site" evidence="1">
    <location>
        <position position="259"/>
    </location>
    <ligand>
        <name>Zn(2+)</name>
        <dbReference type="ChEBI" id="CHEBI:29105"/>
        <label>2</label>
    </ligand>
</feature>
<dbReference type="PIRSF" id="PIRSF039004">
    <property type="entry name" value="ADE_EF_0837"/>
    <property type="match status" value="1"/>
</dbReference>
<feature type="binding site" evidence="1">
    <location>
        <position position="103"/>
    </location>
    <ligand>
        <name>Zn(2+)</name>
        <dbReference type="ChEBI" id="CHEBI:29105"/>
        <label>1</label>
    </ligand>
</feature>
<feature type="binding site" description="via carbamate group" evidence="1">
    <location>
        <position position="204"/>
    </location>
    <ligand>
        <name>Zn(2+)</name>
        <dbReference type="ChEBI" id="CHEBI:29105"/>
        <label>2</label>
    </ligand>
</feature>
<evidence type="ECO:0000313" key="6">
    <source>
        <dbReference type="Proteomes" id="UP001164390"/>
    </source>
</evidence>
<evidence type="ECO:0000313" key="5">
    <source>
        <dbReference type="EMBL" id="UYM06607.1"/>
    </source>
</evidence>
<feature type="domain" description="Amidohydrolase-related" evidence="4">
    <location>
        <begin position="304"/>
        <end position="382"/>
    </location>
</feature>
<dbReference type="SUPFAM" id="SSF51338">
    <property type="entry name" value="Composite domain of metallo-dependent hydrolases"/>
    <property type="match status" value="1"/>
</dbReference>
<organism evidence="5 6">
    <name type="scientific">Solicola gregarius</name>
    <dbReference type="NCBI Taxonomy" id="2908642"/>
    <lineage>
        <taxon>Bacteria</taxon>
        <taxon>Bacillati</taxon>
        <taxon>Actinomycetota</taxon>
        <taxon>Actinomycetes</taxon>
        <taxon>Propionibacteriales</taxon>
        <taxon>Nocardioidaceae</taxon>
        <taxon>Solicola</taxon>
    </lineage>
</organism>
<dbReference type="Gene3D" id="3.20.20.140">
    <property type="entry name" value="Metal-dependent hydrolases"/>
    <property type="match status" value="1"/>
</dbReference>
<dbReference type="Proteomes" id="UP001164390">
    <property type="component" value="Chromosome"/>
</dbReference>
<feature type="modified residue" description="N6-carboxylysine" evidence="2">
    <location>
        <position position="204"/>
    </location>
</feature>
<dbReference type="SUPFAM" id="SSF51556">
    <property type="entry name" value="Metallo-dependent hydrolases"/>
    <property type="match status" value="1"/>
</dbReference>
<dbReference type="GO" id="GO:0046872">
    <property type="term" value="F:metal ion binding"/>
    <property type="evidence" value="ECO:0007669"/>
    <property type="project" value="UniProtKB-KW"/>
</dbReference>
<feature type="signal peptide" evidence="3">
    <location>
        <begin position="1"/>
        <end position="24"/>
    </location>
</feature>
<gene>
    <name evidence="5" type="ORF">L0C25_05925</name>
</gene>
<keyword evidence="1" id="KW-0479">Metal-binding</keyword>
<accession>A0AA46TJR7</accession>
<dbReference type="GO" id="GO:0016810">
    <property type="term" value="F:hydrolase activity, acting on carbon-nitrogen (but not peptide) bonds"/>
    <property type="evidence" value="ECO:0007669"/>
    <property type="project" value="InterPro"/>
</dbReference>
<keyword evidence="1" id="KW-0862">Zinc</keyword>
<dbReference type="NCBIfam" id="NF006689">
    <property type="entry name" value="PRK09237.1"/>
    <property type="match status" value="1"/>
</dbReference>
<evidence type="ECO:0000256" key="2">
    <source>
        <dbReference type="PIRSR" id="PIRSR039004-2"/>
    </source>
</evidence>
<evidence type="ECO:0000256" key="3">
    <source>
        <dbReference type="SAM" id="SignalP"/>
    </source>
</evidence>
<dbReference type="InterPro" id="IPR032466">
    <property type="entry name" value="Metal_Hydrolase"/>
</dbReference>
<dbReference type="PANTHER" id="PTHR42717:SF1">
    <property type="entry name" value="IMIDAZOLONEPROPIONASE AND RELATED AMIDOHYDROLASES"/>
    <property type="match status" value="1"/>
</dbReference>
<keyword evidence="6" id="KW-1185">Reference proteome</keyword>
<dbReference type="InterPro" id="IPR006680">
    <property type="entry name" value="Amidohydro-rel"/>
</dbReference>
<evidence type="ECO:0000256" key="1">
    <source>
        <dbReference type="PIRSR" id="PIRSR039004-1"/>
    </source>
</evidence>
<dbReference type="Gene3D" id="2.30.40.10">
    <property type="entry name" value="Urease, subunit C, domain 1"/>
    <property type="match status" value="1"/>
</dbReference>
<dbReference type="AlphaFoldDB" id="A0AA46TJR7"/>